<organism evidence="1">
    <name type="scientific">Anguilla anguilla</name>
    <name type="common">European freshwater eel</name>
    <name type="synonym">Muraena anguilla</name>
    <dbReference type="NCBI Taxonomy" id="7936"/>
    <lineage>
        <taxon>Eukaryota</taxon>
        <taxon>Metazoa</taxon>
        <taxon>Chordata</taxon>
        <taxon>Craniata</taxon>
        <taxon>Vertebrata</taxon>
        <taxon>Euteleostomi</taxon>
        <taxon>Actinopterygii</taxon>
        <taxon>Neopterygii</taxon>
        <taxon>Teleostei</taxon>
        <taxon>Anguilliformes</taxon>
        <taxon>Anguillidae</taxon>
        <taxon>Anguilla</taxon>
    </lineage>
</organism>
<reference evidence="1" key="2">
    <citation type="journal article" date="2015" name="Fish Shellfish Immunol.">
        <title>Early steps in the European eel (Anguilla anguilla)-Vibrio vulnificus interaction in the gills: Role of the RtxA13 toxin.</title>
        <authorList>
            <person name="Callol A."/>
            <person name="Pajuelo D."/>
            <person name="Ebbesson L."/>
            <person name="Teles M."/>
            <person name="MacKenzie S."/>
            <person name="Amaro C."/>
        </authorList>
    </citation>
    <scope>NUCLEOTIDE SEQUENCE</scope>
</reference>
<name>A0A0E9UNQ4_ANGAN</name>
<dbReference type="EMBL" id="GBXM01041191">
    <property type="protein sequence ID" value="JAH67386.1"/>
    <property type="molecule type" value="Transcribed_RNA"/>
</dbReference>
<dbReference type="AlphaFoldDB" id="A0A0E9UNQ4"/>
<evidence type="ECO:0000313" key="1">
    <source>
        <dbReference type="EMBL" id="JAH67386.1"/>
    </source>
</evidence>
<protein>
    <submittedName>
        <fullName evidence="1">Uncharacterized protein</fullName>
    </submittedName>
</protein>
<proteinExistence type="predicted"/>
<reference evidence="1" key="1">
    <citation type="submission" date="2014-11" db="EMBL/GenBank/DDBJ databases">
        <authorList>
            <person name="Amaro Gonzalez C."/>
        </authorList>
    </citation>
    <scope>NUCLEOTIDE SEQUENCE</scope>
</reference>
<accession>A0A0E9UNQ4</accession>
<sequence length="68" mass="7557">MTCKPFFGDSVQILFLNSCVRPILWCFHCGAFASSTHTFSDSLWGFLIQAPPATMISTASYTYSHKTS</sequence>